<dbReference type="Proteomes" id="UP001054945">
    <property type="component" value="Unassembled WGS sequence"/>
</dbReference>
<accession>A0AAV4QL78</accession>
<feature type="compositionally biased region" description="Basic and acidic residues" evidence="1">
    <location>
        <begin position="108"/>
        <end position="118"/>
    </location>
</feature>
<evidence type="ECO:0000256" key="1">
    <source>
        <dbReference type="SAM" id="MobiDB-lite"/>
    </source>
</evidence>
<dbReference type="AlphaFoldDB" id="A0AAV4QL78"/>
<name>A0AAV4QL78_CAEEX</name>
<keyword evidence="3" id="KW-1185">Reference proteome</keyword>
<reference evidence="2 3" key="1">
    <citation type="submission" date="2021-06" db="EMBL/GenBank/DDBJ databases">
        <title>Caerostris extrusa draft genome.</title>
        <authorList>
            <person name="Kono N."/>
            <person name="Arakawa K."/>
        </authorList>
    </citation>
    <scope>NUCLEOTIDE SEQUENCE [LARGE SCALE GENOMIC DNA]</scope>
</reference>
<protein>
    <submittedName>
        <fullName evidence="2">Uncharacterized protein</fullName>
    </submittedName>
</protein>
<organism evidence="2 3">
    <name type="scientific">Caerostris extrusa</name>
    <name type="common">Bark spider</name>
    <name type="synonym">Caerostris bankana</name>
    <dbReference type="NCBI Taxonomy" id="172846"/>
    <lineage>
        <taxon>Eukaryota</taxon>
        <taxon>Metazoa</taxon>
        <taxon>Ecdysozoa</taxon>
        <taxon>Arthropoda</taxon>
        <taxon>Chelicerata</taxon>
        <taxon>Arachnida</taxon>
        <taxon>Araneae</taxon>
        <taxon>Araneomorphae</taxon>
        <taxon>Entelegynae</taxon>
        <taxon>Araneoidea</taxon>
        <taxon>Araneidae</taxon>
        <taxon>Caerostris</taxon>
    </lineage>
</organism>
<feature type="compositionally biased region" description="Polar residues" evidence="1">
    <location>
        <begin position="58"/>
        <end position="72"/>
    </location>
</feature>
<proteinExistence type="predicted"/>
<feature type="region of interest" description="Disordered" evidence="1">
    <location>
        <begin position="1"/>
        <end position="127"/>
    </location>
</feature>
<comment type="caution">
    <text evidence="2">The sequence shown here is derived from an EMBL/GenBank/DDBJ whole genome shotgun (WGS) entry which is preliminary data.</text>
</comment>
<evidence type="ECO:0000313" key="2">
    <source>
        <dbReference type="EMBL" id="GIY08178.1"/>
    </source>
</evidence>
<evidence type="ECO:0000313" key="3">
    <source>
        <dbReference type="Proteomes" id="UP001054945"/>
    </source>
</evidence>
<sequence length="156" mass="17795">MTASPYPLQVEFQEKEPNIPRRRVASCPATRQLEQKTSHNSLMEAAKSNTELEENRHYSNQQAPTPYTTGKNFQEKEPNIPRHRLASWPATRQLERKTSHASLTEAAKSNRELEENRHCSGPGRLNESDHGRMCLKPTLPTTVGNNQVFTWLNSCI</sequence>
<dbReference type="EMBL" id="BPLR01006209">
    <property type="protein sequence ID" value="GIY08178.1"/>
    <property type="molecule type" value="Genomic_DNA"/>
</dbReference>
<gene>
    <name evidence="2" type="ORF">CEXT_536691</name>
</gene>